<keyword evidence="3" id="KW-1185">Reference proteome</keyword>
<protein>
    <submittedName>
        <fullName evidence="2">Cold-shock DNA-binding domain-containing protein</fullName>
    </submittedName>
</protein>
<dbReference type="AlphaFoldDB" id="H0F817"/>
<comment type="caution">
    <text evidence="2">The sequence shown here is derived from an EMBL/GenBank/DDBJ whole genome shotgun (WGS) entry which is preliminary data.</text>
</comment>
<proteinExistence type="predicted"/>
<dbReference type="OrthoDB" id="72963at2"/>
<keyword evidence="2" id="KW-0238">DNA-binding</keyword>
<dbReference type="InterPro" id="IPR010718">
    <property type="entry name" value="DUF1294"/>
</dbReference>
<reference evidence="2 3" key="1">
    <citation type="journal article" date="2012" name="J. Bacteriol.">
        <title>Genome sequence of the highly efficient arsenite-oxidizing bacterium Achromobacter arsenitoxydans SY8.</title>
        <authorList>
            <person name="Li X."/>
            <person name="Hu Y."/>
            <person name="Gong J."/>
            <person name="Lin Y."/>
            <person name="Johnstone L."/>
            <person name="Rensing C."/>
            <person name="Wang G."/>
        </authorList>
    </citation>
    <scope>NUCLEOTIDE SEQUENCE [LARGE SCALE GENOMIC DNA]</scope>
    <source>
        <strain evidence="2 3">SY8</strain>
    </source>
</reference>
<gene>
    <name evidence="2" type="ORF">KYC_14577</name>
</gene>
<keyword evidence="1" id="KW-1133">Transmembrane helix</keyword>
<name>H0F817_9BURK</name>
<dbReference type="STRING" id="477184.KYC_14577"/>
<dbReference type="eggNOG" id="COG3326">
    <property type="taxonomic scope" value="Bacteria"/>
</dbReference>
<feature type="transmembrane region" description="Helical" evidence="1">
    <location>
        <begin position="7"/>
        <end position="25"/>
    </location>
</feature>
<keyword evidence="1" id="KW-0472">Membrane</keyword>
<evidence type="ECO:0000256" key="1">
    <source>
        <dbReference type="SAM" id="Phobius"/>
    </source>
</evidence>
<dbReference type="GO" id="GO:0003677">
    <property type="term" value="F:DNA binding"/>
    <property type="evidence" value="ECO:0007669"/>
    <property type="project" value="UniProtKB-KW"/>
</dbReference>
<dbReference type="Proteomes" id="UP000003113">
    <property type="component" value="Unassembled WGS sequence"/>
</dbReference>
<dbReference type="Pfam" id="PF06961">
    <property type="entry name" value="DUF1294"/>
    <property type="match status" value="1"/>
</dbReference>
<sequence length="124" mass="13456">MTQARFGAQLLPIPAFVCLYALAWLKWAAPGLVGLAYLALSALTLAVYAIDKASARAGRRRIRERTLHLLSLAGGWPGALLGQQWLRHKSVKTEFRAVFWLTALVNVAAFVLLCTPAGRSLAAL</sequence>
<feature type="transmembrane region" description="Helical" evidence="1">
    <location>
        <begin position="31"/>
        <end position="50"/>
    </location>
</feature>
<feature type="transmembrane region" description="Helical" evidence="1">
    <location>
        <begin position="98"/>
        <end position="118"/>
    </location>
</feature>
<keyword evidence="1" id="KW-0812">Transmembrane</keyword>
<dbReference type="RefSeq" id="WP_008163448.1">
    <property type="nucleotide sequence ID" value="NZ_AGUF01000052.1"/>
</dbReference>
<organism evidence="2 3">
    <name type="scientific">Achromobacter arsenitoxydans SY8</name>
    <dbReference type="NCBI Taxonomy" id="477184"/>
    <lineage>
        <taxon>Bacteria</taxon>
        <taxon>Pseudomonadati</taxon>
        <taxon>Pseudomonadota</taxon>
        <taxon>Betaproteobacteria</taxon>
        <taxon>Burkholderiales</taxon>
        <taxon>Alcaligenaceae</taxon>
        <taxon>Achromobacter</taxon>
    </lineage>
</organism>
<accession>H0F817</accession>
<evidence type="ECO:0000313" key="3">
    <source>
        <dbReference type="Proteomes" id="UP000003113"/>
    </source>
</evidence>
<dbReference type="PATRIC" id="fig|477184.5.peg.2890"/>
<dbReference type="EMBL" id="AGUF01000052">
    <property type="protein sequence ID" value="EHK65450.1"/>
    <property type="molecule type" value="Genomic_DNA"/>
</dbReference>
<evidence type="ECO:0000313" key="2">
    <source>
        <dbReference type="EMBL" id="EHK65450.1"/>
    </source>
</evidence>